<gene>
    <name evidence="1" type="ORF">AURDEDRAFT_117755</name>
</gene>
<evidence type="ECO:0000313" key="1">
    <source>
        <dbReference type="EMBL" id="EJD34186.1"/>
    </source>
</evidence>
<proteinExistence type="predicted"/>
<dbReference type="InParanoid" id="J0WP57"/>
<reference evidence="2" key="1">
    <citation type="journal article" date="2012" name="Science">
        <title>The Paleozoic origin of enzymatic lignin decomposition reconstructed from 31 fungal genomes.</title>
        <authorList>
            <person name="Floudas D."/>
            <person name="Binder M."/>
            <person name="Riley R."/>
            <person name="Barry K."/>
            <person name="Blanchette R.A."/>
            <person name="Henrissat B."/>
            <person name="Martinez A.T."/>
            <person name="Otillar R."/>
            <person name="Spatafora J.W."/>
            <person name="Yadav J.S."/>
            <person name="Aerts A."/>
            <person name="Benoit I."/>
            <person name="Boyd A."/>
            <person name="Carlson A."/>
            <person name="Copeland A."/>
            <person name="Coutinho P.M."/>
            <person name="de Vries R.P."/>
            <person name="Ferreira P."/>
            <person name="Findley K."/>
            <person name="Foster B."/>
            <person name="Gaskell J."/>
            <person name="Glotzer D."/>
            <person name="Gorecki P."/>
            <person name="Heitman J."/>
            <person name="Hesse C."/>
            <person name="Hori C."/>
            <person name="Igarashi K."/>
            <person name="Jurgens J.A."/>
            <person name="Kallen N."/>
            <person name="Kersten P."/>
            <person name="Kohler A."/>
            <person name="Kuees U."/>
            <person name="Kumar T.K.A."/>
            <person name="Kuo A."/>
            <person name="LaButti K."/>
            <person name="Larrondo L.F."/>
            <person name="Lindquist E."/>
            <person name="Ling A."/>
            <person name="Lombard V."/>
            <person name="Lucas S."/>
            <person name="Lundell T."/>
            <person name="Martin R."/>
            <person name="McLaughlin D.J."/>
            <person name="Morgenstern I."/>
            <person name="Morin E."/>
            <person name="Murat C."/>
            <person name="Nagy L.G."/>
            <person name="Nolan M."/>
            <person name="Ohm R.A."/>
            <person name="Patyshakuliyeva A."/>
            <person name="Rokas A."/>
            <person name="Ruiz-Duenas F.J."/>
            <person name="Sabat G."/>
            <person name="Salamov A."/>
            <person name="Samejima M."/>
            <person name="Schmutz J."/>
            <person name="Slot J.C."/>
            <person name="St John F."/>
            <person name="Stenlid J."/>
            <person name="Sun H."/>
            <person name="Sun S."/>
            <person name="Syed K."/>
            <person name="Tsang A."/>
            <person name="Wiebenga A."/>
            <person name="Young D."/>
            <person name="Pisabarro A."/>
            <person name="Eastwood D.C."/>
            <person name="Martin F."/>
            <person name="Cullen D."/>
            <person name="Grigoriev I.V."/>
            <person name="Hibbett D.S."/>
        </authorList>
    </citation>
    <scope>NUCLEOTIDE SEQUENCE [LARGE SCALE GENOMIC DNA]</scope>
    <source>
        <strain evidence="2">TFB10046</strain>
    </source>
</reference>
<evidence type="ECO:0000313" key="2">
    <source>
        <dbReference type="Proteomes" id="UP000006514"/>
    </source>
</evidence>
<name>J0WP57_AURST</name>
<keyword evidence="2" id="KW-1185">Reference proteome</keyword>
<sequence>MPLPYSARMRDDCGRPWRCWALSGDFEAIVLCVPSATMLCATLSFFTVHGGDNANPGTCTTARQTDTAMRRTTAAVRS</sequence>
<dbReference type="EMBL" id="JH687985">
    <property type="protein sequence ID" value="EJD34186.1"/>
    <property type="molecule type" value="Genomic_DNA"/>
</dbReference>
<dbReference type="Proteomes" id="UP000006514">
    <property type="component" value="Unassembled WGS sequence"/>
</dbReference>
<accession>J0WP57</accession>
<organism evidence="1 2">
    <name type="scientific">Auricularia subglabra (strain TFB-10046 / SS5)</name>
    <name type="common">White-rot fungus</name>
    <name type="synonym">Auricularia delicata (strain TFB10046)</name>
    <dbReference type="NCBI Taxonomy" id="717982"/>
    <lineage>
        <taxon>Eukaryota</taxon>
        <taxon>Fungi</taxon>
        <taxon>Dikarya</taxon>
        <taxon>Basidiomycota</taxon>
        <taxon>Agaricomycotina</taxon>
        <taxon>Agaricomycetes</taxon>
        <taxon>Auriculariales</taxon>
        <taxon>Auriculariaceae</taxon>
        <taxon>Auricularia</taxon>
    </lineage>
</organism>
<feature type="non-terminal residue" evidence="1">
    <location>
        <position position="78"/>
    </location>
</feature>
<dbReference type="AlphaFoldDB" id="J0WP57"/>
<protein>
    <submittedName>
        <fullName evidence="1">Uncharacterized protein</fullName>
    </submittedName>
</protein>
<dbReference type="KEGG" id="adl:AURDEDRAFT_117755"/>